<keyword evidence="7" id="KW-1133">Transmembrane helix</keyword>
<evidence type="ECO:0000313" key="13">
    <source>
        <dbReference type="Proteomes" id="UP001064489"/>
    </source>
</evidence>
<dbReference type="InterPro" id="IPR002401">
    <property type="entry name" value="Cyt_P450_E_grp-I"/>
</dbReference>
<evidence type="ECO:0000256" key="3">
    <source>
        <dbReference type="ARBA" id="ARBA00010617"/>
    </source>
</evidence>
<evidence type="ECO:0000256" key="7">
    <source>
        <dbReference type="ARBA" id="ARBA00022989"/>
    </source>
</evidence>
<evidence type="ECO:0000256" key="10">
    <source>
        <dbReference type="ARBA" id="ARBA00023033"/>
    </source>
</evidence>
<keyword evidence="11" id="KW-0472">Membrane</keyword>
<dbReference type="GO" id="GO:0016705">
    <property type="term" value="F:oxidoreductase activity, acting on paired donors, with incorporation or reduction of molecular oxygen"/>
    <property type="evidence" value="ECO:0007669"/>
    <property type="project" value="InterPro"/>
</dbReference>
<comment type="cofactor">
    <cofactor evidence="1">
        <name>heme</name>
        <dbReference type="ChEBI" id="CHEBI:30413"/>
    </cofactor>
</comment>
<dbReference type="GO" id="GO:0004497">
    <property type="term" value="F:monooxygenase activity"/>
    <property type="evidence" value="ECO:0007669"/>
    <property type="project" value="UniProtKB-KW"/>
</dbReference>
<comment type="similarity">
    <text evidence="3">Belongs to the cytochrome P450 family.</text>
</comment>
<keyword evidence="4" id="KW-0349">Heme</keyword>
<dbReference type="Gene3D" id="1.10.630.10">
    <property type="entry name" value="Cytochrome P450"/>
    <property type="match status" value="1"/>
</dbReference>
<evidence type="ECO:0000256" key="5">
    <source>
        <dbReference type="ARBA" id="ARBA00022692"/>
    </source>
</evidence>
<keyword evidence="8" id="KW-0560">Oxidoreductase</keyword>
<dbReference type="Proteomes" id="UP001064489">
    <property type="component" value="Chromosome 3"/>
</dbReference>
<dbReference type="InterPro" id="IPR052306">
    <property type="entry name" value="CYP450_71D"/>
</dbReference>
<evidence type="ECO:0000256" key="2">
    <source>
        <dbReference type="ARBA" id="ARBA00004167"/>
    </source>
</evidence>
<evidence type="ECO:0000256" key="6">
    <source>
        <dbReference type="ARBA" id="ARBA00022723"/>
    </source>
</evidence>
<dbReference type="PANTHER" id="PTHR47953:SF19">
    <property type="entry name" value="OS06G0641600 PROTEIN"/>
    <property type="match status" value="1"/>
</dbReference>
<reference evidence="12" key="2">
    <citation type="submission" date="2023-02" db="EMBL/GenBank/DDBJ databases">
        <authorList>
            <person name="Swenson N.G."/>
            <person name="Wegrzyn J.L."/>
            <person name="Mcevoy S.L."/>
        </authorList>
    </citation>
    <scope>NUCLEOTIDE SEQUENCE</scope>
    <source>
        <strain evidence="12">91603</strain>
        <tissue evidence="12">Leaf</tissue>
    </source>
</reference>
<gene>
    <name evidence="12" type="ORF">LWI28_008946</name>
</gene>
<protein>
    <recommendedName>
        <fullName evidence="14">Cytochrome P450</fullName>
    </recommendedName>
</protein>
<comment type="caution">
    <text evidence="12">The sequence shown here is derived from an EMBL/GenBank/DDBJ whole genome shotgun (WGS) entry which is preliminary data.</text>
</comment>
<dbReference type="GO" id="GO:0020037">
    <property type="term" value="F:heme binding"/>
    <property type="evidence" value="ECO:0007669"/>
    <property type="project" value="InterPro"/>
</dbReference>
<evidence type="ECO:0000256" key="8">
    <source>
        <dbReference type="ARBA" id="ARBA00023002"/>
    </source>
</evidence>
<dbReference type="EMBL" id="JAJSOW010000100">
    <property type="protein sequence ID" value="KAI9185626.1"/>
    <property type="molecule type" value="Genomic_DNA"/>
</dbReference>
<organism evidence="12 13">
    <name type="scientific">Acer negundo</name>
    <name type="common">Box elder</name>
    <dbReference type="NCBI Taxonomy" id="4023"/>
    <lineage>
        <taxon>Eukaryota</taxon>
        <taxon>Viridiplantae</taxon>
        <taxon>Streptophyta</taxon>
        <taxon>Embryophyta</taxon>
        <taxon>Tracheophyta</taxon>
        <taxon>Spermatophyta</taxon>
        <taxon>Magnoliopsida</taxon>
        <taxon>eudicotyledons</taxon>
        <taxon>Gunneridae</taxon>
        <taxon>Pentapetalae</taxon>
        <taxon>rosids</taxon>
        <taxon>malvids</taxon>
        <taxon>Sapindales</taxon>
        <taxon>Sapindaceae</taxon>
        <taxon>Hippocastanoideae</taxon>
        <taxon>Acereae</taxon>
        <taxon>Acer</taxon>
    </lineage>
</organism>
<dbReference type="Pfam" id="PF00067">
    <property type="entry name" value="p450"/>
    <property type="match status" value="1"/>
</dbReference>
<evidence type="ECO:0000256" key="9">
    <source>
        <dbReference type="ARBA" id="ARBA00023004"/>
    </source>
</evidence>
<keyword evidence="5" id="KW-0812">Transmembrane</keyword>
<dbReference type="GO" id="GO:0005506">
    <property type="term" value="F:iron ion binding"/>
    <property type="evidence" value="ECO:0007669"/>
    <property type="project" value="InterPro"/>
</dbReference>
<keyword evidence="6" id="KW-0479">Metal-binding</keyword>
<name>A0AAD5NV82_ACENE</name>
<dbReference type="AlphaFoldDB" id="A0AAD5NV82"/>
<dbReference type="PANTHER" id="PTHR47953">
    <property type="entry name" value="OS08G0105600 PROTEIN"/>
    <property type="match status" value="1"/>
</dbReference>
<proteinExistence type="inferred from homology"/>
<dbReference type="InterPro" id="IPR036396">
    <property type="entry name" value="Cyt_P450_sf"/>
</dbReference>
<dbReference type="GO" id="GO:0016020">
    <property type="term" value="C:membrane"/>
    <property type="evidence" value="ECO:0007669"/>
    <property type="project" value="UniProtKB-SubCell"/>
</dbReference>
<evidence type="ECO:0000256" key="1">
    <source>
        <dbReference type="ARBA" id="ARBA00001971"/>
    </source>
</evidence>
<dbReference type="SUPFAM" id="SSF48264">
    <property type="entry name" value="Cytochrome P450"/>
    <property type="match status" value="1"/>
</dbReference>
<keyword evidence="13" id="KW-1185">Reference proteome</keyword>
<dbReference type="PRINTS" id="PR00463">
    <property type="entry name" value="EP450I"/>
</dbReference>
<evidence type="ECO:0000256" key="11">
    <source>
        <dbReference type="ARBA" id="ARBA00023136"/>
    </source>
</evidence>
<accession>A0AAD5NV82</accession>
<keyword evidence="9" id="KW-0408">Iron</keyword>
<comment type="subcellular location">
    <subcellularLocation>
        <location evidence="2">Membrane</location>
        <topology evidence="2">Single-pass membrane protein</topology>
    </subcellularLocation>
</comment>
<evidence type="ECO:0000256" key="4">
    <source>
        <dbReference type="ARBA" id="ARBA00022617"/>
    </source>
</evidence>
<sequence length="110" mass="12530">MFLLLVVRRTSATTVDWAMIEMMRNPRLMKKAQSEVREVFGSKGKVDETGLIEIKFPKLVIKEAVRLHPPFPLIPRECEESCVINGFDIPVNANMLVNVGNVKFFPMVII</sequence>
<evidence type="ECO:0000313" key="12">
    <source>
        <dbReference type="EMBL" id="KAI9185626.1"/>
    </source>
</evidence>
<dbReference type="InterPro" id="IPR001128">
    <property type="entry name" value="Cyt_P450"/>
</dbReference>
<keyword evidence="10" id="KW-0503">Monooxygenase</keyword>
<evidence type="ECO:0008006" key="14">
    <source>
        <dbReference type="Google" id="ProtNLM"/>
    </source>
</evidence>
<reference evidence="12" key="1">
    <citation type="journal article" date="2022" name="Plant J.">
        <title>Strategies of tolerance reflected in two North American maple genomes.</title>
        <authorList>
            <person name="McEvoy S.L."/>
            <person name="Sezen U.U."/>
            <person name="Trouern-Trend A."/>
            <person name="McMahon S.M."/>
            <person name="Schaberg P.G."/>
            <person name="Yang J."/>
            <person name="Wegrzyn J.L."/>
            <person name="Swenson N.G."/>
        </authorList>
    </citation>
    <scope>NUCLEOTIDE SEQUENCE</scope>
    <source>
        <strain evidence="12">91603</strain>
    </source>
</reference>